<evidence type="ECO:0000256" key="1">
    <source>
        <dbReference type="ARBA" id="ARBA00004651"/>
    </source>
</evidence>
<dbReference type="AlphaFoldDB" id="A0A401FVD6"/>
<keyword evidence="10" id="KW-1185">Reference proteome</keyword>
<keyword evidence="6 7" id="KW-0472">Membrane</keyword>
<evidence type="ECO:0000256" key="4">
    <source>
        <dbReference type="ARBA" id="ARBA00022692"/>
    </source>
</evidence>
<reference evidence="10" key="2">
    <citation type="submission" date="2019-01" db="EMBL/GenBank/DDBJ databases">
        <title>Genome sequence of Desulfonema ishimotonii strain Tokyo 01.</title>
        <authorList>
            <person name="Fukui M."/>
        </authorList>
    </citation>
    <scope>NUCLEOTIDE SEQUENCE [LARGE SCALE GENOMIC DNA]</scope>
    <source>
        <strain evidence="10">Tokyo 01</strain>
    </source>
</reference>
<feature type="transmembrane region" description="Helical" evidence="8">
    <location>
        <begin position="46"/>
        <end position="64"/>
    </location>
</feature>
<dbReference type="PANTHER" id="PTHR13285:SF18">
    <property type="entry name" value="PROTEIN-CYSTEINE N-PALMITOYLTRANSFERASE RASP"/>
    <property type="match status" value="1"/>
</dbReference>
<evidence type="ECO:0000256" key="7">
    <source>
        <dbReference type="PIRNR" id="PIRNR016636"/>
    </source>
</evidence>
<name>A0A401FVD6_9BACT</name>
<gene>
    <name evidence="9" type="ORF">DENIS_1881</name>
</gene>
<dbReference type="EMBL" id="BEXT01000001">
    <property type="protein sequence ID" value="GBC60921.1"/>
    <property type="molecule type" value="Genomic_DNA"/>
</dbReference>
<protein>
    <submittedName>
        <fullName evidence="9">MBOAT family protein</fullName>
    </submittedName>
</protein>
<dbReference type="InterPro" id="IPR024194">
    <property type="entry name" value="Ac/AlaTfrase_AlgI/DltB"/>
</dbReference>
<dbReference type="InterPro" id="IPR028362">
    <property type="entry name" value="AlgI"/>
</dbReference>
<dbReference type="GO" id="GO:0016746">
    <property type="term" value="F:acyltransferase activity"/>
    <property type="evidence" value="ECO:0007669"/>
    <property type="project" value="UniProtKB-KW"/>
</dbReference>
<keyword evidence="4 8" id="KW-0812">Transmembrane</keyword>
<comment type="caution">
    <text evidence="9">The sequence shown here is derived from an EMBL/GenBank/DDBJ whole genome shotgun (WGS) entry which is preliminary data.</text>
</comment>
<evidence type="ECO:0000256" key="6">
    <source>
        <dbReference type="ARBA" id="ARBA00023136"/>
    </source>
</evidence>
<comment type="similarity">
    <text evidence="2 7">Belongs to the membrane-bound acyltransferase family.</text>
</comment>
<evidence type="ECO:0000313" key="9">
    <source>
        <dbReference type="EMBL" id="GBC60921.1"/>
    </source>
</evidence>
<feature type="transmembrane region" description="Helical" evidence="8">
    <location>
        <begin position="413"/>
        <end position="431"/>
    </location>
</feature>
<feature type="transmembrane region" description="Helical" evidence="8">
    <location>
        <begin position="7"/>
        <end position="26"/>
    </location>
</feature>
<proteinExistence type="inferred from homology"/>
<keyword evidence="7" id="KW-0808">Transferase</keyword>
<feature type="transmembrane region" description="Helical" evidence="8">
    <location>
        <begin position="225"/>
        <end position="241"/>
    </location>
</feature>
<keyword evidence="3 7" id="KW-1003">Cell membrane</keyword>
<evidence type="ECO:0000313" key="10">
    <source>
        <dbReference type="Proteomes" id="UP000288096"/>
    </source>
</evidence>
<dbReference type="PIRSF" id="PIRSF016636">
    <property type="entry name" value="AlgI_DltB"/>
    <property type="match status" value="1"/>
</dbReference>
<feature type="transmembrane region" description="Helical" evidence="8">
    <location>
        <begin position="452"/>
        <end position="473"/>
    </location>
</feature>
<dbReference type="RefSeq" id="WP_124328273.1">
    <property type="nucleotide sequence ID" value="NZ_BEXT01000001.1"/>
</dbReference>
<dbReference type="PIRSF" id="PIRSF500217">
    <property type="entry name" value="AlgI"/>
    <property type="match status" value="1"/>
</dbReference>
<comment type="subcellular location">
    <subcellularLocation>
        <location evidence="1">Cell membrane</location>
        <topology evidence="1">Multi-pass membrane protein</topology>
    </subcellularLocation>
</comment>
<accession>A0A401FVD6</accession>
<sequence>MLFNSLAFMIFCPLFLIFYFCTGGYRRLWVCLAGSYLFYGWWDWRFLFLILISTAVNYLGGRRLEDETDPRRRRSVVIWNAVFNLSVLGFFKYFNFFTDSFNQMLGGLGLCGDIPTLNIILPVGISFYTFQAMSYVIDVFRGKMAVERCFLRFACYIAFFPQLVAGPIVRAQTFLPQLRTDHRFDWGRFTDGMEMVLAGFFIKVVIADSLALVTDRCLRIPEKEAAITLLVGVIFFAFQIYCDFDGYSRIAIGIGHIMGFDFGVNFNKPYFSASFSELWQRWHISLSSWLRDYLYIPLGGNRGSPLSSCRNLMLTMVLGGLWHGASWTFVIWGGLHGFYLILQRGCASLFRPVINRFHLREGALRPFMILIVFSLTCFAWIFFRAPSLTSALTIINGIGNPDTFNPILLPNKFLVLKGGLLITLLLCAEMSDFRFSMAGMVSKIPVLRWGKVLVMLWAIALLGTFRGNAFIYFQF</sequence>
<feature type="transmembrane region" description="Helical" evidence="8">
    <location>
        <begin position="321"/>
        <end position="342"/>
    </location>
</feature>
<dbReference type="GO" id="GO:0005886">
    <property type="term" value="C:plasma membrane"/>
    <property type="evidence" value="ECO:0007669"/>
    <property type="project" value="UniProtKB-SubCell"/>
</dbReference>
<dbReference type="Pfam" id="PF03062">
    <property type="entry name" value="MBOAT"/>
    <property type="match status" value="1"/>
</dbReference>
<feature type="transmembrane region" description="Helical" evidence="8">
    <location>
        <begin position="195"/>
        <end position="213"/>
    </location>
</feature>
<feature type="transmembrane region" description="Helical" evidence="8">
    <location>
        <begin position="363"/>
        <end position="383"/>
    </location>
</feature>
<dbReference type="OrthoDB" id="139172at2"/>
<evidence type="ECO:0000256" key="5">
    <source>
        <dbReference type="ARBA" id="ARBA00022989"/>
    </source>
</evidence>
<reference evidence="10" key="1">
    <citation type="submission" date="2017-11" db="EMBL/GenBank/DDBJ databases">
        <authorList>
            <person name="Watanabe M."/>
            <person name="Kojima H."/>
        </authorList>
    </citation>
    <scope>NUCLEOTIDE SEQUENCE [LARGE SCALE GENOMIC DNA]</scope>
    <source>
        <strain evidence="10">Tokyo 01</strain>
    </source>
</reference>
<dbReference type="InterPro" id="IPR004299">
    <property type="entry name" value="MBOAT_fam"/>
</dbReference>
<evidence type="ECO:0000256" key="2">
    <source>
        <dbReference type="ARBA" id="ARBA00010323"/>
    </source>
</evidence>
<feature type="transmembrane region" description="Helical" evidence="8">
    <location>
        <begin position="114"/>
        <end position="137"/>
    </location>
</feature>
<evidence type="ECO:0000256" key="8">
    <source>
        <dbReference type="SAM" id="Phobius"/>
    </source>
</evidence>
<keyword evidence="5 8" id="KW-1133">Transmembrane helix</keyword>
<feature type="transmembrane region" description="Helical" evidence="8">
    <location>
        <begin position="149"/>
        <end position="169"/>
    </location>
</feature>
<dbReference type="PANTHER" id="PTHR13285">
    <property type="entry name" value="ACYLTRANSFERASE"/>
    <property type="match status" value="1"/>
</dbReference>
<feature type="transmembrane region" description="Helical" evidence="8">
    <location>
        <begin position="76"/>
        <end position="94"/>
    </location>
</feature>
<dbReference type="GO" id="GO:0042121">
    <property type="term" value="P:alginic acid biosynthetic process"/>
    <property type="evidence" value="ECO:0007669"/>
    <property type="project" value="InterPro"/>
</dbReference>
<organism evidence="9 10">
    <name type="scientific">Desulfonema ishimotonii</name>
    <dbReference type="NCBI Taxonomy" id="45657"/>
    <lineage>
        <taxon>Bacteria</taxon>
        <taxon>Pseudomonadati</taxon>
        <taxon>Thermodesulfobacteriota</taxon>
        <taxon>Desulfobacteria</taxon>
        <taxon>Desulfobacterales</taxon>
        <taxon>Desulfococcaceae</taxon>
        <taxon>Desulfonema</taxon>
    </lineage>
</organism>
<evidence type="ECO:0000256" key="3">
    <source>
        <dbReference type="ARBA" id="ARBA00022475"/>
    </source>
</evidence>
<keyword evidence="7" id="KW-0012">Acyltransferase</keyword>
<dbReference type="InterPro" id="IPR051085">
    <property type="entry name" value="MB_O-acyltransferase"/>
</dbReference>
<dbReference type="Proteomes" id="UP000288096">
    <property type="component" value="Unassembled WGS sequence"/>
</dbReference>